<proteinExistence type="predicted"/>
<dbReference type="InterPro" id="IPR027417">
    <property type="entry name" value="P-loop_NTPase"/>
</dbReference>
<comment type="caution">
    <text evidence="2">The sequence shown here is derived from an EMBL/GenBank/DDBJ whole genome shotgun (WGS) entry which is preliminary data.</text>
</comment>
<reference evidence="2 3" key="1">
    <citation type="submission" date="2020-01" db="EMBL/GenBank/DDBJ databases">
        <title>Sulfitobacter sediminilitoris sp. nov., isolated from a tidal flat.</title>
        <authorList>
            <person name="Park S."/>
            <person name="Yoon J.-H."/>
        </authorList>
    </citation>
    <scope>NUCLEOTIDE SEQUENCE [LARGE SCALE GENOMIC DNA]</scope>
    <source>
        <strain evidence="2 3">JBTF-M27</strain>
    </source>
</reference>
<dbReference type="InterPro" id="IPR032689">
    <property type="entry name" value="TraG-D_C"/>
</dbReference>
<dbReference type="Gene3D" id="3.40.50.300">
    <property type="entry name" value="P-loop containing nucleotide triphosphate hydrolases"/>
    <property type="match status" value="2"/>
</dbReference>
<dbReference type="InterPro" id="IPR051162">
    <property type="entry name" value="T4SS_component"/>
</dbReference>
<dbReference type="CDD" id="cd01127">
    <property type="entry name" value="TrwB_TraG_TraD_VirD4"/>
    <property type="match status" value="1"/>
</dbReference>
<dbReference type="SUPFAM" id="SSF52540">
    <property type="entry name" value="P-loop containing nucleoside triphosphate hydrolases"/>
    <property type="match status" value="1"/>
</dbReference>
<dbReference type="GO" id="GO:0003677">
    <property type="term" value="F:DNA binding"/>
    <property type="evidence" value="ECO:0007669"/>
    <property type="project" value="UniProtKB-KW"/>
</dbReference>
<dbReference type="PANTHER" id="PTHR30121">
    <property type="entry name" value="UNCHARACTERIZED PROTEIN YJGR-RELATED"/>
    <property type="match status" value="1"/>
</dbReference>
<dbReference type="Proteomes" id="UP000468591">
    <property type="component" value="Unassembled WGS sequence"/>
</dbReference>
<dbReference type="Pfam" id="PF12696">
    <property type="entry name" value="TraG-D_C"/>
    <property type="match status" value="1"/>
</dbReference>
<evidence type="ECO:0000313" key="2">
    <source>
        <dbReference type="EMBL" id="NEK25118.1"/>
    </source>
</evidence>
<accession>A0A6P0CIG4</accession>
<evidence type="ECO:0000259" key="1">
    <source>
        <dbReference type="Pfam" id="PF12696"/>
    </source>
</evidence>
<dbReference type="PANTHER" id="PTHR30121:SF11">
    <property type="entry name" value="AAA+ ATPASE DOMAIN-CONTAINING PROTEIN"/>
    <property type="match status" value="1"/>
</dbReference>
<keyword evidence="2" id="KW-0238">DNA-binding</keyword>
<feature type="domain" description="TraD/TraG TraM recognition site" evidence="1">
    <location>
        <begin position="276"/>
        <end position="339"/>
    </location>
</feature>
<gene>
    <name evidence="2" type="ORF">GV827_22385</name>
</gene>
<dbReference type="AlphaFoldDB" id="A0A6P0CIG4"/>
<keyword evidence="3" id="KW-1185">Reference proteome</keyword>
<evidence type="ECO:0000313" key="3">
    <source>
        <dbReference type="Proteomes" id="UP000468591"/>
    </source>
</evidence>
<dbReference type="RefSeq" id="WP_164356420.1">
    <property type="nucleotide sequence ID" value="NZ_JAABNT010000040.1"/>
</dbReference>
<dbReference type="EMBL" id="JAABNT010000040">
    <property type="protein sequence ID" value="NEK25118.1"/>
    <property type="molecule type" value="Genomic_DNA"/>
</dbReference>
<protein>
    <submittedName>
        <fullName evidence="2">Type IV secretion system DNA-binding domain-containing protein</fullName>
    </submittedName>
</protein>
<name>A0A6P0CIG4_9RHOB</name>
<organism evidence="2 3">
    <name type="scientific">Sulfitobacter sediminilitoris</name>
    <dbReference type="NCBI Taxonomy" id="2698830"/>
    <lineage>
        <taxon>Bacteria</taxon>
        <taxon>Pseudomonadati</taxon>
        <taxon>Pseudomonadota</taxon>
        <taxon>Alphaproteobacteria</taxon>
        <taxon>Rhodobacterales</taxon>
        <taxon>Roseobacteraceae</taxon>
        <taxon>Sulfitobacter</taxon>
    </lineage>
</organism>
<sequence>MFRHTRSILGLAYRRYGPPTRFGIAGADRLQHLYIIGQTGTGKSTLLSNLAVQDAKARTGFCLIDPHGDLAEQVHKALDVPHLYWDVSDPACPLGYNPLAKVAPLYRPLVASGLIETLKKQWPDAWGARMEHLLRFALLALLEQPRADLRDVIRLFTYKGFRRQVIDRLTDPQVQFFWKTEFPALNYQGSADGVAPVANKLGAFLAQPAVRTALCDPAEPLRFRHIMDTGQVLIVNLAKGRLGADITNIVGGMITSTLMHAATTRHGLPEIARRPFFLYVDEFPNLTTKTFASMLSEARKYRLGLILAHQHLSQIDSEVSDAIFGNVGNLVAFRVGPKDAPFLARMVPPFAARDLQNQPNHRVVVQMMHRGTRLAPFSASMYPPYQRAG</sequence>